<dbReference type="PANTHER" id="PTHR32246">
    <property type="entry name" value="INGRESSION PROTEIN FIC1"/>
    <property type="match status" value="1"/>
</dbReference>
<dbReference type="InterPro" id="IPR044750">
    <property type="entry name" value="C2_SRC2/BAP"/>
</dbReference>
<evidence type="ECO:0000256" key="1">
    <source>
        <dbReference type="SAM" id="MobiDB-lite"/>
    </source>
</evidence>
<dbReference type="SUPFAM" id="SSF49562">
    <property type="entry name" value="C2 domain (Calcium/lipid-binding domain, CaLB)"/>
    <property type="match status" value="1"/>
</dbReference>
<dbReference type="PANTHER" id="PTHR32246:SF69">
    <property type="entry name" value="CALCIUM-DEPENDENT LIPID-BINDING (CALB DOMAIN) FAMILY PROTEIN"/>
    <property type="match status" value="1"/>
</dbReference>
<evidence type="ECO:0000313" key="3">
    <source>
        <dbReference type="EMBL" id="KAG9446681.1"/>
    </source>
</evidence>
<dbReference type="CDD" id="cd04051">
    <property type="entry name" value="C2_SRC2_like"/>
    <property type="match status" value="1"/>
</dbReference>
<evidence type="ECO:0000313" key="4">
    <source>
        <dbReference type="Proteomes" id="UP000825729"/>
    </source>
</evidence>
<dbReference type="EMBL" id="JAINDJ010000005">
    <property type="protein sequence ID" value="KAG9446681.1"/>
    <property type="molecule type" value="Genomic_DNA"/>
</dbReference>
<protein>
    <recommendedName>
        <fullName evidence="2">C2 domain-containing protein</fullName>
    </recommendedName>
</protein>
<dbReference type="Proteomes" id="UP000825729">
    <property type="component" value="Unassembled WGS sequence"/>
</dbReference>
<comment type="caution">
    <text evidence="3">The sequence shown here is derived from an EMBL/GenBank/DDBJ whole genome shotgun (WGS) entry which is preliminary data.</text>
</comment>
<keyword evidence="4" id="KW-1185">Reference proteome</keyword>
<feature type="compositionally biased region" description="Basic and acidic residues" evidence="1">
    <location>
        <begin position="169"/>
        <end position="189"/>
    </location>
</feature>
<accession>A0AAV7EFR5</accession>
<feature type="domain" description="C2" evidence="2">
    <location>
        <begin position="1"/>
        <end position="111"/>
    </location>
</feature>
<dbReference type="SMART" id="SM00239">
    <property type="entry name" value="C2"/>
    <property type="match status" value="1"/>
</dbReference>
<dbReference type="AlphaFoldDB" id="A0AAV7EFR5"/>
<gene>
    <name evidence="3" type="ORF">H6P81_012809</name>
</gene>
<name>A0AAV7EFR5_ARIFI</name>
<evidence type="ECO:0000259" key="2">
    <source>
        <dbReference type="PROSITE" id="PS50004"/>
    </source>
</evidence>
<organism evidence="3 4">
    <name type="scientific">Aristolochia fimbriata</name>
    <name type="common">White veined hardy Dutchman's pipe vine</name>
    <dbReference type="NCBI Taxonomy" id="158543"/>
    <lineage>
        <taxon>Eukaryota</taxon>
        <taxon>Viridiplantae</taxon>
        <taxon>Streptophyta</taxon>
        <taxon>Embryophyta</taxon>
        <taxon>Tracheophyta</taxon>
        <taxon>Spermatophyta</taxon>
        <taxon>Magnoliopsida</taxon>
        <taxon>Magnoliidae</taxon>
        <taxon>Piperales</taxon>
        <taxon>Aristolochiaceae</taxon>
        <taxon>Aristolochia</taxon>
    </lineage>
</organism>
<dbReference type="PROSITE" id="PS50004">
    <property type="entry name" value="C2"/>
    <property type="match status" value="1"/>
</dbReference>
<feature type="region of interest" description="Disordered" evidence="1">
    <location>
        <begin position="149"/>
        <end position="215"/>
    </location>
</feature>
<sequence length="310" mass="34743">MDYRLLEINLISAQNLTTKPGGGRRLHTYAVAWVDPSAKLRTRVDRVGFENPTWNDKFIFRVTPDFLASDSSAVSVEIYSLGYLRDALIGTVRFLVGDAHLLSRGGVPSFAALQIRSPSGSFDGILNIGAVVLADAGRGALLRSPALGFEDLMGKNPPRDRRRGRRRRTQQDENPKSAKRSEKENLEPEERSDDTVLSDDKSGRRMNSILSKLGLQRKDSPLTSLDENSRREEDAILFLAPHRKESDDSLTQLNSPQIGSLSLYGRTRPKSDPCPFMAELRHYQTWNQKSEPIKPWIQLGLTQGIWKKSG</sequence>
<dbReference type="Gene3D" id="2.60.40.150">
    <property type="entry name" value="C2 domain"/>
    <property type="match status" value="1"/>
</dbReference>
<dbReference type="InterPro" id="IPR000008">
    <property type="entry name" value="C2_dom"/>
</dbReference>
<dbReference type="Pfam" id="PF00168">
    <property type="entry name" value="C2"/>
    <property type="match status" value="1"/>
</dbReference>
<reference evidence="3 4" key="1">
    <citation type="submission" date="2021-07" db="EMBL/GenBank/DDBJ databases">
        <title>The Aristolochia fimbriata genome: insights into angiosperm evolution, floral development and chemical biosynthesis.</title>
        <authorList>
            <person name="Jiao Y."/>
        </authorList>
    </citation>
    <scope>NUCLEOTIDE SEQUENCE [LARGE SCALE GENOMIC DNA]</scope>
    <source>
        <strain evidence="3">IBCAS-2021</strain>
        <tissue evidence="3">Leaf</tissue>
    </source>
</reference>
<proteinExistence type="predicted"/>
<dbReference type="InterPro" id="IPR035892">
    <property type="entry name" value="C2_domain_sf"/>
</dbReference>
<dbReference type="GO" id="GO:0006952">
    <property type="term" value="P:defense response"/>
    <property type="evidence" value="ECO:0007669"/>
    <property type="project" value="InterPro"/>
</dbReference>